<dbReference type="InterPro" id="IPR027417">
    <property type="entry name" value="P-loop_NTPase"/>
</dbReference>
<evidence type="ECO:0000259" key="9">
    <source>
        <dbReference type="PROSITE" id="PS51192"/>
    </source>
</evidence>
<dbReference type="Gene3D" id="3.30.40.100">
    <property type="match status" value="1"/>
</dbReference>
<proteinExistence type="predicted"/>
<feature type="domain" description="Helicase C-terminal" evidence="10">
    <location>
        <begin position="1212"/>
        <end position="1360"/>
    </location>
</feature>
<dbReference type="PROSITE" id="PS51050">
    <property type="entry name" value="ZF_CW"/>
    <property type="match status" value="1"/>
</dbReference>
<dbReference type="Pfam" id="PF00176">
    <property type="entry name" value="SNF2-rel_dom"/>
    <property type="match status" value="1"/>
</dbReference>
<organism evidence="11 12">
    <name type="scientific">Taxus chinensis</name>
    <name type="common">Chinese yew</name>
    <name type="synonym">Taxus wallichiana var. chinensis</name>
    <dbReference type="NCBI Taxonomy" id="29808"/>
    <lineage>
        <taxon>Eukaryota</taxon>
        <taxon>Viridiplantae</taxon>
        <taxon>Streptophyta</taxon>
        <taxon>Embryophyta</taxon>
        <taxon>Tracheophyta</taxon>
        <taxon>Spermatophyta</taxon>
        <taxon>Pinopsida</taxon>
        <taxon>Pinidae</taxon>
        <taxon>Conifers II</taxon>
        <taxon>Cupressales</taxon>
        <taxon>Taxaceae</taxon>
        <taxon>Taxus</taxon>
    </lineage>
</organism>
<dbReference type="GO" id="GO:0016787">
    <property type="term" value="F:hydrolase activity"/>
    <property type="evidence" value="ECO:0007669"/>
    <property type="project" value="UniProtKB-KW"/>
</dbReference>
<dbReference type="SUPFAM" id="SSF52540">
    <property type="entry name" value="P-loop containing nucleoside triphosphate hydrolases"/>
    <property type="match status" value="3"/>
</dbReference>
<keyword evidence="1" id="KW-0479">Metal-binding</keyword>
<dbReference type="Pfam" id="PF00271">
    <property type="entry name" value="Helicase_C"/>
    <property type="match status" value="1"/>
</dbReference>
<dbReference type="InterPro" id="IPR011124">
    <property type="entry name" value="Znf_CW"/>
</dbReference>
<feature type="region of interest" description="Disordered" evidence="7">
    <location>
        <begin position="80"/>
        <end position="110"/>
    </location>
</feature>
<dbReference type="InterPro" id="IPR001650">
    <property type="entry name" value="Helicase_C-like"/>
</dbReference>
<dbReference type="GO" id="GO:0005634">
    <property type="term" value="C:nucleus"/>
    <property type="evidence" value="ECO:0007669"/>
    <property type="project" value="TreeGrafter"/>
</dbReference>
<reference evidence="11 12" key="1">
    <citation type="journal article" date="2021" name="Nat. Plants">
        <title>The Taxus genome provides insights into paclitaxel biosynthesis.</title>
        <authorList>
            <person name="Xiong X."/>
            <person name="Gou J."/>
            <person name="Liao Q."/>
            <person name="Li Y."/>
            <person name="Zhou Q."/>
            <person name="Bi G."/>
            <person name="Li C."/>
            <person name="Du R."/>
            <person name="Wang X."/>
            <person name="Sun T."/>
            <person name="Guo L."/>
            <person name="Liang H."/>
            <person name="Lu P."/>
            <person name="Wu Y."/>
            <person name="Zhang Z."/>
            <person name="Ro D.K."/>
            <person name="Shang Y."/>
            <person name="Huang S."/>
            <person name="Yan J."/>
        </authorList>
    </citation>
    <scope>NUCLEOTIDE SEQUENCE [LARGE SCALE GENOMIC DNA]</scope>
    <source>
        <strain evidence="11">Ta-2019</strain>
    </source>
</reference>
<dbReference type="CDD" id="cd09917">
    <property type="entry name" value="F-box_SF"/>
    <property type="match status" value="1"/>
</dbReference>
<evidence type="ECO:0000313" key="11">
    <source>
        <dbReference type="EMBL" id="KAH9296324.1"/>
    </source>
</evidence>
<dbReference type="InterPro" id="IPR038718">
    <property type="entry name" value="SNF2-like_sf"/>
</dbReference>
<evidence type="ECO:0000256" key="6">
    <source>
        <dbReference type="ARBA" id="ARBA00022840"/>
    </source>
</evidence>
<dbReference type="Pfam" id="PF07496">
    <property type="entry name" value="zf-CW"/>
    <property type="match status" value="1"/>
</dbReference>
<dbReference type="PROSITE" id="PS51192">
    <property type="entry name" value="HELICASE_ATP_BIND_1"/>
    <property type="match status" value="1"/>
</dbReference>
<evidence type="ECO:0000259" key="8">
    <source>
        <dbReference type="PROSITE" id="PS51050"/>
    </source>
</evidence>
<dbReference type="SMART" id="SM00490">
    <property type="entry name" value="HELICc"/>
    <property type="match status" value="1"/>
</dbReference>
<keyword evidence="6" id="KW-0067">ATP-binding</keyword>
<feature type="domain" description="Helicase ATP-binding" evidence="9">
    <location>
        <begin position="786"/>
        <end position="916"/>
    </location>
</feature>
<evidence type="ECO:0008006" key="13">
    <source>
        <dbReference type="Google" id="ProtNLM"/>
    </source>
</evidence>
<evidence type="ECO:0000256" key="2">
    <source>
        <dbReference type="ARBA" id="ARBA00022741"/>
    </source>
</evidence>
<evidence type="ECO:0000259" key="10">
    <source>
        <dbReference type="PROSITE" id="PS51194"/>
    </source>
</evidence>
<dbReference type="Proteomes" id="UP000824469">
    <property type="component" value="Unassembled WGS sequence"/>
</dbReference>
<dbReference type="OMA" id="IKYAGMY"/>
<keyword evidence="2" id="KW-0547">Nucleotide-binding</keyword>
<feature type="compositionally biased region" description="Low complexity" evidence="7">
    <location>
        <begin position="569"/>
        <end position="578"/>
    </location>
</feature>
<gene>
    <name evidence="11" type="ORF">KI387_039912</name>
</gene>
<dbReference type="PROSITE" id="PS51194">
    <property type="entry name" value="HELICASE_CTER"/>
    <property type="match status" value="1"/>
</dbReference>
<feature type="domain" description="CW-type" evidence="8">
    <location>
        <begin position="594"/>
        <end position="646"/>
    </location>
</feature>
<dbReference type="InterPro" id="IPR000330">
    <property type="entry name" value="SNF2_N"/>
</dbReference>
<dbReference type="CDD" id="cd18008">
    <property type="entry name" value="DEXDc_SHPRH-like"/>
    <property type="match status" value="1"/>
</dbReference>
<name>A0AA38CHU0_TAXCH</name>
<evidence type="ECO:0000256" key="4">
    <source>
        <dbReference type="ARBA" id="ARBA00022801"/>
    </source>
</evidence>
<dbReference type="PANTHER" id="PTHR45626">
    <property type="entry name" value="TRANSCRIPTION TERMINATION FACTOR 2-RELATED"/>
    <property type="match status" value="1"/>
</dbReference>
<dbReference type="Gene3D" id="3.40.50.10810">
    <property type="entry name" value="Tandem AAA-ATPase domain"/>
    <property type="match status" value="1"/>
</dbReference>
<dbReference type="InterPro" id="IPR017907">
    <property type="entry name" value="Znf_RING_CS"/>
</dbReference>
<comment type="caution">
    <text evidence="11">The sequence shown here is derived from an EMBL/GenBank/DDBJ whole genome shotgun (WGS) entry which is preliminary data.</text>
</comment>
<dbReference type="Gene3D" id="3.40.50.300">
    <property type="entry name" value="P-loop containing nucleotide triphosphate hydrolases"/>
    <property type="match status" value="1"/>
</dbReference>
<dbReference type="PANTHER" id="PTHR45626:SF14">
    <property type="entry name" value="ATP-DEPENDENT DNA HELICASE (EUROFUNG)"/>
    <property type="match status" value="1"/>
</dbReference>
<dbReference type="GO" id="GO:0008094">
    <property type="term" value="F:ATP-dependent activity, acting on DNA"/>
    <property type="evidence" value="ECO:0007669"/>
    <property type="project" value="TreeGrafter"/>
</dbReference>
<dbReference type="InterPro" id="IPR050628">
    <property type="entry name" value="SNF2_RAD54_helicase_TF"/>
</dbReference>
<evidence type="ECO:0000313" key="12">
    <source>
        <dbReference type="Proteomes" id="UP000824469"/>
    </source>
</evidence>
<feature type="region of interest" description="Disordered" evidence="7">
    <location>
        <begin position="546"/>
        <end position="594"/>
    </location>
</feature>
<feature type="compositionally biased region" description="Basic residues" evidence="7">
    <location>
        <begin position="579"/>
        <end position="589"/>
    </location>
</feature>
<evidence type="ECO:0000256" key="1">
    <source>
        <dbReference type="ARBA" id="ARBA00022723"/>
    </source>
</evidence>
<dbReference type="GO" id="GO:0005524">
    <property type="term" value="F:ATP binding"/>
    <property type="evidence" value="ECO:0007669"/>
    <property type="project" value="UniProtKB-KW"/>
</dbReference>
<feature type="compositionally biased region" description="Low complexity" evidence="7">
    <location>
        <begin position="83"/>
        <end position="96"/>
    </location>
</feature>
<feature type="compositionally biased region" description="Polar residues" evidence="7">
    <location>
        <begin position="559"/>
        <end position="568"/>
    </location>
</feature>
<dbReference type="GO" id="GO:0008270">
    <property type="term" value="F:zinc ion binding"/>
    <property type="evidence" value="ECO:0007669"/>
    <property type="project" value="UniProtKB-KW"/>
</dbReference>
<keyword evidence="4" id="KW-0378">Hydrolase</keyword>
<sequence length="1398" mass="158001">MHIQRGRKRPSPCSTQTTGGQQYKLCGFLHAALAVNHPSPELTPSLTGCECFFDGEAPVLRLGSDAGATLLPIHSSDDVICQENESPNPNNNSNSNYTGGDNGCKSSSGKKRRRLGLVKGSMSIVHQLQALVTNRRMQVKGLVVGISRPRRGELRAVVLFDVYLPLALWADPQVWKPGFTPAAVLSHLSCDWENRSKSILAAKIQQSYFQGDDQSIWNSGECHVLGCELHCKLSESKKRAIFDLHEVFKSLPTFDHGRKQYSTCIKPAKPSKGSGIWDVPHDVFTALLSRLMPRDLLSVSATCHHLRSLAMSIMPCMNVKLFPHQQFAVEWMLQRERSMEVMTHPLYRDMITEDGFQFFVNAVSGEVSPGIAPTVTGFRGGMFCDEPGLGKTVTALSLVLKTQGTLADPPEGMQVKWCDHSSGQKYGYYEISASNSSAGRIMSMWNKCMALNARRNQVYLGSDYPDDFAEGSFDSSFSTPLPKRSRLMASVTHTGSVNFVGDKSTPFSSFNLQQSFPTEQFDRYTRSFSQIKRNLLATYEKPCASGSQVHERNARRQQRSLTDSSFKLSQPSKPQRSSSRIKSKSRKRKSDAMNESDETWVQCDACSKWRKLPSGSGRPDDSLAWFCSMNRDVLHQSCSASEENWDASRSITYMPGFHNQDTSPGQEQNICFFTSVLKEYASLLNSETKQALTWLANLTTDKLSKMETTGVTLPPGLRMVSVSGQDLHGYYKIFQAFGLVQRKEGKGITRWCYPRGLLDLVFDVLALKISLTRPVDVVRLYLSRATLIVVPANLVEHWKNQILKHIRPGQVRLFIWVDQRKPPLAHNLAWDYDIVITTFPRLSAEWSLRESSVLMRVHWVRVILDEGHTLGSSLSLTNKLQMAISLTASCRWLLTGTPMPNTPNSQVAQLQPMLKFLHEEAYGLHPKSWESGILRPFEAELEEGRARLLQLLQRCMISARKADLKNIPACIKKVTFLHFTEEHAKSYNELVVTVRRNILMADWNDPSHVESLLNPKQWKFRSNTIRNVRLSCCVAGHIKVKNAGEDIQETMDILVQQGLDPSSEEYVIIKHCLLRGGNCLRCQEWCRLPIITPCRHLLCLDCVALDSENCTFPGCVYSYKMQSPEILTRPENPNPKWPVPQDLIELQPSYNQDNWDPDWHATSSSKVAYLVERLKSLRDMNRQMGYCLDIKDISNEIEEGLGQKSINFVEQKLGDEAAELPDNCHRKLPEKVIIFSQFLEHIHVVERQLTGAGIRYAGMYSPMHSSNKMKSLMTFQKDLDCMVLIMDGSAALGLDLSFATHVFLMEPIWDRSMEEQVISRAHRMGATRPIHVETLAMRGTIEEQMLEFLQDPVEHRRAIKEYIPSLNHEGQKCQRTLHDFAESNYLARLSFVRTKGAK</sequence>
<keyword evidence="3" id="KW-0863">Zinc-finger</keyword>
<dbReference type="CDD" id="cd18793">
    <property type="entry name" value="SF2_C_SNF"/>
    <property type="match status" value="1"/>
</dbReference>
<dbReference type="InterPro" id="IPR014001">
    <property type="entry name" value="Helicase_ATP-bd"/>
</dbReference>
<dbReference type="GO" id="GO:0006281">
    <property type="term" value="P:DNA repair"/>
    <property type="evidence" value="ECO:0007669"/>
    <property type="project" value="TreeGrafter"/>
</dbReference>
<evidence type="ECO:0000256" key="3">
    <source>
        <dbReference type="ARBA" id="ARBA00022771"/>
    </source>
</evidence>
<keyword evidence="5" id="KW-0862">Zinc</keyword>
<dbReference type="EMBL" id="JAHRHJ020000011">
    <property type="protein sequence ID" value="KAH9296324.1"/>
    <property type="molecule type" value="Genomic_DNA"/>
</dbReference>
<protein>
    <recommendedName>
        <fullName evidence="13">F-box protein</fullName>
    </recommendedName>
</protein>
<dbReference type="InterPro" id="IPR049730">
    <property type="entry name" value="SNF2/RAD54-like_C"/>
</dbReference>
<dbReference type="SMART" id="SM00487">
    <property type="entry name" value="DEXDc"/>
    <property type="match status" value="1"/>
</dbReference>
<dbReference type="PROSITE" id="PS00518">
    <property type="entry name" value="ZF_RING_1"/>
    <property type="match status" value="1"/>
</dbReference>
<evidence type="ECO:0000256" key="7">
    <source>
        <dbReference type="SAM" id="MobiDB-lite"/>
    </source>
</evidence>
<evidence type="ECO:0000256" key="5">
    <source>
        <dbReference type="ARBA" id="ARBA00022833"/>
    </source>
</evidence>
<accession>A0AA38CHU0</accession>
<keyword evidence="12" id="KW-1185">Reference proteome</keyword>